<organism evidence="12 13">
    <name type="scientific">Galerina marginata (strain CBS 339.88)</name>
    <dbReference type="NCBI Taxonomy" id="685588"/>
    <lineage>
        <taxon>Eukaryota</taxon>
        <taxon>Fungi</taxon>
        <taxon>Dikarya</taxon>
        <taxon>Basidiomycota</taxon>
        <taxon>Agaricomycotina</taxon>
        <taxon>Agaricomycetes</taxon>
        <taxon>Agaricomycetidae</taxon>
        <taxon>Agaricales</taxon>
        <taxon>Agaricineae</taxon>
        <taxon>Strophariaceae</taxon>
        <taxon>Galerina</taxon>
    </lineage>
</organism>
<name>A0A067SX56_GALM3</name>
<comment type="subcellular location">
    <subcellularLocation>
        <location evidence="1">Cytoplasm</location>
        <location evidence="1">Cytosol</location>
    </subcellularLocation>
</comment>
<dbReference type="HOGENOM" id="CLU_016743_3_0_1"/>
<dbReference type="OrthoDB" id="1733332at2759"/>
<dbReference type="Gene3D" id="3.90.550.10">
    <property type="entry name" value="Spore Coat Polysaccharide Biosynthesis Protein SpsA, Chain A"/>
    <property type="match status" value="1"/>
</dbReference>
<evidence type="ECO:0000256" key="9">
    <source>
        <dbReference type="ARBA" id="ARBA00046432"/>
    </source>
</evidence>
<dbReference type="STRING" id="685588.A0A067SX56"/>
<dbReference type="InterPro" id="IPR029044">
    <property type="entry name" value="Nucleotide-diphossugar_trans"/>
</dbReference>
<reference evidence="13" key="1">
    <citation type="journal article" date="2014" name="Proc. Natl. Acad. Sci. U.S.A.">
        <title>Extensive sampling of basidiomycete genomes demonstrates inadequacy of the white-rot/brown-rot paradigm for wood decay fungi.</title>
        <authorList>
            <person name="Riley R."/>
            <person name="Salamov A.A."/>
            <person name="Brown D.W."/>
            <person name="Nagy L.G."/>
            <person name="Floudas D."/>
            <person name="Held B.W."/>
            <person name="Levasseur A."/>
            <person name="Lombard V."/>
            <person name="Morin E."/>
            <person name="Otillar R."/>
            <person name="Lindquist E.A."/>
            <person name="Sun H."/>
            <person name="LaButti K.M."/>
            <person name="Schmutz J."/>
            <person name="Jabbour D."/>
            <person name="Luo H."/>
            <person name="Baker S.E."/>
            <person name="Pisabarro A.G."/>
            <person name="Walton J.D."/>
            <person name="Blanchette R.A."/>
            <person name="Henrissat B."/>
            <person name="Martin F."/>
            <person name="Cullen D."/>
            <person name="Hibbett D.S."/>
            <person name="Grigoriev I.V."/>
        </authorList>
    </citation>
    <scope>NUCLEOTIDE SEQUENCE [LARGE SCALE GENOMIC DNA]</scope>
    <source>
        <strain evidence="13">CBS 339.88</strain>
    </source>
</reference>
<comment type="function">
    <text evidence="8">Acts as a component of the translation initiation factor 2B (eIF2B) complex, which catalyzes the exchange of GDP for GTP on the eukaryotic initiation factor 2 (eIF2) complex gamma subunit. Its guanine nucleotide exchange factor activity is repressed when bound to eIF2 complex phosphorylated on the alpha subunit, thereby limiting the amount of methionyl-initiator methionine tRNA available to the ribosome and consequently global translation is repressed.</text>
</comment>
<dbReference type="GO" id="GO:0005829">
    <property type="term" value="C:cytosol"/>
    <property type="evidence" value="ECO:0007669"/>
    <property type="project" value="UniProtKB-SubCell"/>
</dbReference>
<dbReference type="GO" id="GO:0005851">
    <property type="term" value="C:eukaryotic translation initiation factor 2B complex"/>
    <property type="evidence" value="ECO:0007669"/>
    <property type="project" value="TreeGrafter"/>
</dbReference>
<dbReference type="SUPFAM" id="SSF53448">
    <property type="entry name" value="Nucleotide-diphospho-sugar transferases"/>
    <property type="match status" value="1"/>
</dbReference>
<dbReference type="AlphaFoldDB" id="A0A067SX56"/>
<evidence type="ECO:0000256" key="7">
    <source>
        <dbReference type="ARBA" id="ARBA00044229"/>
    </source>
</evidence>
<evidence type="ECO:0000256" key="3">
    <source>
        <dbReference type="ARBA" id="ARBA00022490"/>
    </source>
</evidence>
<evidence type="ECO:0000256" key="4">
    <source>
        <dbReference type="ARBA" id="ARBA00022540"/>
    </source>
</evidence>
<comment type="subunit">
    <text evidence="9">Component of the translation initiation factor 2B (eIF2B) complex which is a heterodecamer of two sets of five different subunits: alpha, beta, gamma, delta and epsilon. Subunits alpha, beta and delta comprise a regulatory subcomplex and subunits epsilon and gamma comprise a catalytic subcomplex. Within the complex, the hexameric regulatory complex resides at the center, with the two heterodimeric catalytic subcomplexes bound on opposite sides.</text>
</comment>
<keyword evidence="3" id="KW-0963">Cytoplasm</keyword>
<evidence type="ECO:0000313" key="12">
    <source>
        <dbReference type="EMBL" id="KDR75446.1"/>
    </source>
</evidence>
<dbReference type="PANTHER" id="PTHR45989">
    <property type="entry name" value="TRANSLATION INITIATION FACTOR EIF-2B SUBUNIT GAMMA"/>
    <property type="match status" value="1"/>
</dbReference>
<evidence type="ECO:0000256" key="5">
    <source>
        <dbReference type="ARBA" id="ARBA00022917"/>
    </source>
</evidence>
<evidence type="ECO:0000256" key="1">
    <source>
        <dbReference type="ARBA" id="ARBA00004514"/>
    </source>
</evidence>
<dbReference type="GO" id="GO:0003743">
    <property type="term" value="F:translation initiation factor activity"/>
    <property type="evidence" value="ECO:0007669"/>
    <property type="project" value="UniProtKB-KW"/>
</dbReference>
<dbReference type="Gene3D" id="2.160.10.10">
    <property type="entry name" value="Hexapeptide repeat proteins"/>
    <property type="match status" value="1"/>
</dbReference>
<feature type="domain" description="Nucleotidyl transferase" evidence="10">
    <location>
        <begin position="21"/>
        <end position="132"/>
    </location>
</feature>
<gene>
    <name evidence="12" type="ORF">GALMADRAFT_227095</name>
</gene>
<feature type="domain" description="EIF2B subunit epsilon/gamma LbH" evidence="11">
    <location>
        <begin position="374"/>
        <end position="460"/>
    </location>
</feature>
<protein>
    <recommendedName>
        <fullName evidence="6">Translation initiation factor eIF2B subunit gamma</fullName>
    </recommendedName>
    <alternativeName>
        <fullName evidence="7">eIF2B GDP-GTP exchange factor subunit gamma</fullName>
    </alternativeName>
</protein>
<dbReference type="InterPro" id="IPR005835">
    <property type="entry name" value="NTP_transferase_dom"/>
</dbReference>
<evidence type="ECO:0000256" key="2">
    <source>
        <dbReference type="ARBA" id="ARBA00007878"/>
    </source>
</evidence>
<dbReference type="InterPro" id="IPR051960">
    <property type="entry name" value="eIF2B_gamma"/>
</dbReference>
<dbReference type="Pfam" id="PF00483">
    <property type="entry name" value="NTP_transferase"/>
    <property type="match status" value="1"/>
</dbReference>
<sequence length="491" mass="54833">MDIDNVKPDLVTREFLAVVFAGFGNELVPLTSDYGDEPCPKSLLPVANKPLLEYVLVWLERSGIKDVLLICPSTHRSSIYHHIHSDVTSSSLRIDLQSYDESQEGNIGTCSLLRQFSNRISEDFVVVPCDFIPPPSLPLSFLLDKFRVDALSESCLATTCWYSPRSHEKEKGAYLEEWGPLPGTFPVIWDPSTSTLLHIDTPDDQDRNIDDIELKMSLISRHPRVKLSSSLEDSHVYVCRRPVLDLLNEKPHFQSLREEFLPWLCKIQYRRSKRTKYEKALNVLSRPTSQSLSLSHSSTLDKNRPVVEHIQSPADSETNGASLASLKIGVVIHDKGADSPVRINTLHNFFDINRRILSGTTYSLPVDPKDRSLIDQKAQISVDSIVGESTQIAERAAIKRSVIGRHCIIGKMAKITGSVLLDHCIVEEGAKLDSCILGKSTRVGVKAELTRCVTQAGYEVSEGEVSKGEKLEVSDWMVTPDTTVTQTLDEQ</sequence>
<dbReference type="GO" id="GO:0002183">
    <property type="term" value="P:cytoplasmic translational initiation"/>
    <property type="evidence" value="ECO:0007669"/>
    <property type="project" value="TreeGrafter"/>
</dbReference>
<dbReference type="EMBL" id="KL142381">
    <property type="protein sequence ID" value="KDR75446.1"/>
    <property type="molecule type" value="Genomic_DNA"/>
</dbReference>
<evidence type="ECO:0000256" key="6">
    <source>
        <dbReference type="ARBA" id="ARBA00044196"/>
    </source>
</evidence>
<evidence type="ECO:0000313" key="13">
    <source>
        <dbReference type="Proteomes" id="UP000027222"/>
    </source>
</evidence>
<dbReference type="Proteomes" id="UP000027222">
    <property type="component" value="Unassembled WGS sequence"/>
</dbReference>
<dbReference type="GO" id="GO:0005085">
    <property type="term" value="F:guanyl-nucleotide exchange factor activity"/>
    <property type="evidence" value="ECO:0007669"/>
    <property type="project" value="TreeGrafter"/>
</dbReference>
<accession>A0A067SX56</accession>
<keyword evidence="4" id="KW-0396">Initiation factor</keyword>
<keyword evidence="5" id="KW-0648">Protein biosynthesis</keyword>
<proteinExistence type="inferred from homology"/>
<dbReference type="InterPro" id="IPR056764">
    <property type="entry name" value="LbH_EIF2B3/5"/>
</dbReference>
<dbReference type="PANTHER" id="PTHR45989:SF1">
    <property type="entry name" value="TRANSLATION INITIATION FACTOR EIF-2B SUBUNIT GAMMA"/>
    <property type="match status" value="1"/>
</dbReference>
<evidence type="ECO:0000259" key="10">
    <source>
        <dbReference type="Pfam" id="PF00483"/>
    </source>
</evidence>
<evidence type="ECO:0000256" key="8">
    <source>
        <dbReference type="ARBA" id="ARBA00045373"/>
    </source>
</evidence>
<comment type="similarity">
    <text evidence="2">Belongs to the eIF-2B gamma/epsilon subunits family.</text>
</comment>
<evidence type="ECO:0000259" key="11">
    <source>
        <dbReference type="Pfam" id="PF25084"/>
    </source>
</evidence>
<keyword evidence="13" id="KW-1185">Reference proteome</keyword>
<dbReference type="Pfam" id="PF25084">
    <property type="entry name" value="LbH_EIF2B"/>
    <property type="match status" value="1"/>
</dbReference>